<dbReference type="PANTHER" id="PTHR46268:SF6">
    <property type="entry name" value="UNIVERSAL STRESS PROTEIN UP12"/>
    <property type="match status" value="1"/>
</dbReference>
<sequence length="281" mass="32527">MKKIILPTDFSESAYNAIRYAIHLHEDMETTFYLLHTYTPPIFQVEYVFQSPSQSGLDDLYQTRAMKQLEALKQRLQDEFAISKHIFKMRAAFNTLTDEIILITKNENVDLVIMGTQGITKAKEILFGTNTTQVIKKTLCPVIAVPSNFMYRIPTAILFPTDYEIDYNRGNLQQLLNISKKYGATIDVIHISSGYDLTEEQLRNKQKLKDILVPIYILNDLPDQGVIKGINQFQSKKAMDLLVMVRNKHTFFERMFVEPIIKKIGFHIEIPFMVIPLIDKK</sequence>
<dbReference type="KEGG" id="aalg:AREALGSMS7_03062"/>
<dbReference type="CDD" id="cd00293">
    <property type="entry name" value="USP-like"/>
    <property type="match status" value="1"/>
</dbReference>
<dbReference type="InterPro" id="IPR006016">
    <property type="entry name" value="UspA"/>
</dbReference>
<dbReference type="SUPFAM" id="SSF52402">
    <property type="entry name" value="Adenine nucleotide alpha hydrolases-like"/>
    <property type="match status" value="2"/>
</dbReference>
<dbReference type="Pfam" id="PF00582">
    <property type="entry name" value="Usp"/>
    <property type="match status" value="1"/>
</dbReference>
<reference evidence="3 4" key="1">
    <citation type="submission" date="2017-07" db="EMBL/GenBank/DDBJ databases">
        <title>Genome Sequence of Arenibacter algicola Strain SMS7 Isolated from a culture of the Diatom Skeletonema marinoi.</title>
        <authorList>
            <person name="Topel M."/>
            <person name="Pinder M.I.M."/>
            <person name="Johansson O.N."/>
            <person name="Kourtchenko O."/>
            <person name="Godhe A."/>
            <person name="Clarke A.K."/>
        </authorList>
    </citation>
    <scope>NUCLEOTIDE SEQUENCE [LARGE SCALE GENOMIC DNA]</scope>
    <source>
        <strain evidence="3 4">SMS7</strain>
    </source>
</reference>
<dbReference type="AlphaFoldDB" id="A0A221UYZ8"/>
<dbReference type="EMBL" id="CP022515">
    <property type="protein sequence ID" value="ASO06493.1"/>
    <property type="molecule type" value="Genomic_DNA"/>
</dbReference>
<dbReference type="InterPro" id="IPR014729">
    <property type="entry name" value="Rossmann-like_a/b/a_fold"/>
</dbReference>
<evidence type="ECO:0000313" key="3">
    <source>
        <dbReference type="EMBL" id="ASO06493.1"/>
    </source>
</evidence>
<evidence type="ECO:0000256" key="1">
    <source>
        <dbReference type="ARBA" id="ARBA00008791"/>
    </source>
</evidence>
<dbReference type="RefSeq" id="WP_093978972.1">
    <property type="nucleotide sequence ID" value="NZ_CP022515.1"/>
</dbReference>
<gene>
    <name evidence="3" type="ORF">AREALGSMS7_03062</name>
</gene>
<dbReference type="InterPro" id="IPR006015">
    <property type="entry name" value="Universal_stress_UspA"/>
</dbReference>
<proteinExistence type="inferred from homology"/>
<accession>A0A221UYZ8</accession>
<dbReference type="PRINTS" id="PR01438">
    <property type="entry name" value="UNVRSLSTRESS"/>
</dbReference>
<dbReference type="PANTHER" id="PTHR46268">
    <property type="entry name" value="STRESS RESPONSE PROTEIN NHAX"/>
    <property type="match status" value="1"/>
</dbReference>
<dbReference type="Gene3D" id="3.40.50.620">
    <property type="entry name" value="HUPs"/>
    <property type="match status" value="2"/>
</dbReference>
<dbReference type="Proteomes" id="UP000204551">
    <property type="component" value="Chromosome"/>
</dbReference>
<name>A0A221UYZ8_9FLAO</name>
<evidence type="ECO:0000259" key="2">
    <source>
        <dbReference type="Pfam" id="PF00582"/>
    </source>
</evidence>
<comment type="similarity">
    <text evidence="1">Belongs to the universal stress protein A family.</text>
</comment>
<evidence type="ECO:0000313" key="4">
    <source>
        <dbReference type="Proteomes" id="UP000204551"/>
    </source>
</evidence>
<feature type="domain" description="UspA" evidence="2">
    <location>
        <begin position="1"/>
        <end position="146"/>
    </location>
</feature>
<protein>
    <submittedName>
        <fullName evidence="3">Universal stress protein family protein</fullName>
    </submittedName>
</protein>
<organism evidence="3 4">
    <name type="scientific">Arenibacter algicola</name>
    <dbReference type="NCBI Taxonomy" id="616991"/>
    <lineage>
        <taxon>Bacteria</taxon>
        <taxon>Pseudomonadati</taxon>
        <taxon>Bacteroidota</taxon>
        <taxon>Flavobacteriia</taxon>
        <taxon>Flavobacteriales</taxon>
        <taxon>Flavobacteriaceae</taxon>
        <taxon>Arenibacter</taxon>
    </lineage>
</organism>